<dbReference type="InterPro" id="IPR011662">
    <property type="entry name" value="Secretin/TonB_short_N"/>
</dbReference>
<keyword evidence="3 4" id="KW-0998">Cell outer membrane</keyword>
<dbReference type="PROSITE" id="PS52016">
    <property type="entry name" value="TONB_DEPENDENT_REC_3"/>
    <property type="match status" value="1"/>
</dbReference>
<reference evidence="6 7" key="1">
    <citation type="submission" date="2024-12" db="EMBL/GenBank/DDBJ databases">
        <authorList>
            <person name="Hu S."/>
        </authorList>
    </citation>
    <scope>NUCLEOTIDE SEQUENCE [LARGE SCALE GENOMIC DNA]</scope>
    <source>
        <strain evidence="6 7">THG-T11</strain>
    </source>
</reference>
<gene>
    <name evidence="6" type="ORF">E6A44_013775</name>
</gene>
<accession>A0ABW9J7Y2</accession>
<dbReference type="InterPro" id="IPR023997">
    <property type="entry name" value="TonB-dep_OMP_SusC/RagA_CS"/>
</dbReference>
<proteinExistence type="inferred from homology"/>
<evidence type="ECO:0000313" key="7">
    <source>
        <dbReference type="Proteomes" id="UP001517247"/>
    </source>
</evidence>
<dbReference type="EMBL" id="SSHJ02000007">
    <property type="protein sequence ID" value="MFN0256652.1"/>
    <property type="molecule type" value="Genomic_DNA"/>
</dbReference>
<feature type="domain" description="Secretin/TonB short N-terminal" evidence="5">
    <location>
        <begin position="57"/>
        <end position="108"/>
    </location>
</feature>
<dbReference type="InterPro" id="IPR039426">
    <property type="entry name" value="TonB-dep_rcpt-like"/>
</dbReference>
<keyword evidence="6" id="KW-0675">Receptor</keyword>
<dbReference type="Proteomes" id="UP001517247">
    <property type="component" value="Unassembled WGS sequence"/>
</dbReference>
<evidence type="ECO:0000256" key="4">
    <source>
        <dbReference type="PROSITE-ProRule" id="PRU01360"/>
    </source>
</evidence>
<keyword evidence="2 4" id="KW-0472">Membrane</keyword>
<dbReference type="InterPro" id="IPR012910">
    <property type="entry name" value="Plug_dom"/>
</dbReference>
<evidence type="ECO:0000259" key="5">
    <source>
        <dbReference type="SMART" id="SM00965"/>
    </source>
</evidence>
<dbReference type="RefSeq" id="WP_138723743.1">
    <property type="nucleotide sequence ID" value="NZ_SSHJ02000007.1"/>
</dbReference>
<evidence type="ECO:0000256" key="2">
    <source>
        <dbReference type="ARBA" id="ARBA00023136"/>
    </source>
</evidence>
<evidence type="ECO:0000256" key="3">
    <source>
        <dbReference type="ARBA" id="ARBA00023237"/>
    </source>
</evidence>
<name>A0ABW9J7Y2_9SPHI</name>
<dbReference type="Pfam" id="PF07715">
    <property type="entry name" value="Plug"/>
    <property type="match status" value="1"/>
</dbReference>
<dbReference type="Pfam" id="PF13715">
    <property type="entry name" value="CarbopepD_reg_2"/>
    <property type="match status" value="1"/>
</dbReference>
<dbReference type="NCBIfam" id="TIGR04057">
    <property type="entry name" value="SusC_RagA_signa"/>
    <property type="match status" value="1"/>
</dbReference>
<dbReference type="Gene3D" id="2.170.130.10">
    <property type="entry name" value="TonB-dependent receptor, plug domain"/>
    <property type="match status" value="1"/>
</dbReference>
<keyword evidence="1 4" id="KW-0813">Transport</keyword>
<dbReference type="Gene3D" id="2.60.40.1120">
    <property type="entry name" value="Carboxypeptidase-like, regulatory domain"/>
    <property type="match status" value="1"/>
</dbReference>
<evidence type="ECO:0000256" key="1">
    <source>
        <dbReference type="ARBA" id="ARBA00022448"/>
    </source>
</evidence>
<comment type="similarity">
    <text evidence="4">Belongs to the TonB-dependent receptor family.</text>
</comment>
<comment type="caution">
    <text evidence="6">The sequence shown here is derived from an EMBL/GenBank/DDBJ whole genome shotgun (WGS) entry which is preliminary data.</text>
</comment>
<dbReference type="SUPFAM" id="SSF56935">
    <property type="entry name" value="Porins"/>
    <property type="match status" value="1"/>
</dbReference>
<dbReference type="NCBIfam" id="TIGR04056">
    <property type="entry name" value="OMP_RagA_SusC"/>
    <property type="match status" value="1"/>
</dbReference>
<protein>
    <submittedName>
        <fullName evidence="6">TonB-dependent receptor</fullName>
    </submittedName>
</protein>
<dbReference type="SUPFAM" id="SSF49464">
    <property type="entry name" value="Carboxypeptidase regulatory domain-like"/>
    <property type="match status" value="1"/>
</dbReference>
<keyword evidence="4" id="KW-1134">Transmembrane beta strand</keyword>
<keyword evidence="7" id="KW-1185">Reference proteome</keyword>
<keyword evidence="4" id="KW-0812">Transmembrane</keyword>
<dbReference type="InterPro" id="IPR008969">
    <property type="entry name" value="CarboxyPept-like_regulatory"/>
</dbReference>
<dbReference type="InterPro" id="IPR037066">
    <property type="entry name" value="Plug_dom_sf"/>
</dbReference>
<organism evidence="6 7">
    <name type="scientific">Pedobacter ureilyticus</name>
    <dbReference type="NCBI Taxonomy" id="1393051"/>
    <lineage>
        <taxon>Bacteria</taxon>
        <taxon>Pseudomonadati</taxon>
        <taxon>Bacteroidota</taxon>
        <taxon>Sphingobacteriia</taxon>
        <taxon>Sphingobacteriales</taxon>
        <taxon>Sphingobacteriaceae</taxon>
        <taxon>Pedobacter</taxon>
    </lineage>
</organism>
<sequence>MIKKLTRMGRLSLPAISLMLFFVISSKASQGSAKINLKANNITLASLFKSVKKQTGLTVFYSNALLDDSQTITVDFRAAELDEVMAVALKGRGLDWVVKNRYILLQKAALNTPSQKDQVMVPTSRADVSGRVTDETDGPLPGVSVKIKGSVAGTSTDNDGRYRIAVNSGDILVFSYLGYTPQEIVFNTQTTINVKLQAANQDLGEVVIVGYGTQQKVNLTGAVSQISGKDVAVRPVGQTSAALQGMAPGVTVRQSSGRPGGDAGTIRIRGIGTFVDPNPLVMIDGIEGSMNNIDPNLIESVSVLKDAASSSIYGSRAANGVILITTKRANADQIGISYNNYIGWQSPTNMPDIVNAVDHMLLTNEAYVNTGRTPLYAAALIEQYRAQNGVGSDAFPDTDWQKETLTGSGLQQSHFLNVQGGTNKVRLLGSFGLLDQKGVIQNSSFKRFTIRTNADIKFSEKLNARIDLQYVNAITTDPAAGSGEIFQWMNGIPANQIGITEAGQWGVGWNGFNPISASVAGGTNCTRAPFGSINAVLNYKPLDWLEGEIAYAPKYAISTGKNYRIAIQSYLPNGTPSFLTPAMTMLTQNNSHSFFNNTRATVTAKKKFGKHDLKFLVGASWEDFYNEWVNAYRDTFILPDYDLLNAGSALNQQATGSAEEWALQSFFGRINYVFNGKYLLEVNARYDGSSRFAPGNRYGFFPSASAGWRISEESFMAGLKKVVNEAKLRVSWGTLGNQNIGTYPSVTAIALESYTLGKQIVNTAALNNLANKNIVWESTEEKNIGLDLTLFNNFSVTADYYQRRTSDILLQLNIPLLGGFSGSGIPFQNAGVVDNKGWELGLGYKGKVKDFNYNINLNLSDVRNKIIDTRGINQTGTTVNREGYSIGSLFGYVAEGLFQSDAEVAAHAKQFGTVKAGDIKYRDQNGDGIINESDKVVIGGTIPRLTYAANISASYKGFDMAVLLQGVGKANGYLNGPGILPFNVGGVIGGTIREDNKDRWTPENPNASFPRLAFGETNNEQISTFYLKDASYLRLRNVQIGYTLPAKWSQKAAIKRLRIFANGSNLASFDRFWSGYDVESPVGGGNVYPQVKVYSFGLEASF</sequence>
<evidence type="ECO:0000313" key="6">
    <source>
        <dbReference type="EMBL" id="MFN0256652.1"/>
    </source>
</evidence>
<dbReference type="SMART" id="SM00965">
    <property type="entry name" value="STN"/>
    <property type="match status" value="1"/>
</dbReference>
<dbReference type="InterPro" id="IPR023996">
    <property type="entry name" value="TonB-dep_OMP_SusC/RagA"/>
</dbReference>
<dbReference type="Pfam" id="PF07660">
    <property type="entry name" value="STN"/>
    <property type="match status" value="1"/>
</dbReference>
<comment type="subcellular location">
    <subcellularLocation>
        <location evidence="4">Cell outer membrane</location>
        <topology evidence="4">Multi-pass membrane protein</topology>
    </subcellularLocation>
</comment>